<dbReference type="EMBL" id="UINC01146383">
    <property type="protein sequence ID" value="SVD37077.1"/>
    <property type="molecule type" value="Genomic_DNA"/>
</dbReference>
<feature type="non-terminal residue" evidence="1">
    <location>
        <position position="202"/>
    </location>
</feature>
<proteinExistence type="inferred from homology"/>
<reference evidence="1" key="1">
    <citation type="submission" date="2018-05" db="EMBL/GenBank/DDBJ databases">
        <authorList>
            <person name="Lanie J.A."/>
            <person name="Ng W.-L."/>
            <person name="Kazmierczak K.M."/>
            <person name="Andrzejewski T.M."/>
            <person name="Davidsen T.M."/>
            <person name="Wayne K.J."/>
            <person name="Tettelin H."/>
            <person name="Glass J.I."/>
            <person name="Rusch D."/>
            <person name="Podicherti R."/>
            <person name="Tsui H.-C.T."/>
            <person name="Winkler M.E."/>
        </authorList>
    </citation>
    <scope>NUCLEOTIDE SEQUENCE</scope>
</reference>
<sequence length="202" mass="23630">VIVARKKQHYVDNEKFLVVMSDYREKYLQAKDNDTELPVIPDYAGECFLKIAERLSHRPNFINYAFREEMVSDGIENSVMYASNFNPEKSTNPFAYFTQIIYYAFLRRIEKEKKQLYIKYKTMEEHSSLEDHVDMGEMSSEDSRAVSAGASPLTTDKRVSIQEFIHAFEEKKRKKKKVKPAKEDDNIVSFSPLTIFLERAQA</sequence>
<dbReference type="HAMAP" id="MF_04164">
    <property type="entry name" value="T4_Sigma_like_factor"/>
    <property type="match status" value="1"/>
</dbReference>
<gene>
    <name evidence="1" type="ORF">METZ01_LOCUS389931</name>
</gene>
<name>A0A382USF9_9ZZZZ</name>
<evidence type="ECO:0000313" key="1">
    <source>
        <dbReference type="EMBL" id="SVD37077.1"/>
    </source>
</evidence>
<organism evidence="1">
    <name type="scientific">marine metagenome</name>
    <dbReference type="NCBI Taxonomy" id="408172"/>
    <lineage>
        <taxon>unclassified sequences</taxon>
        <taxon>metagenomes</taxon>
        <taxon>ecological metagenomes</taxon>
    </lineage>
</organism>
<dbReference type="GO" id="GO:2000142">
    <property type="term" value="P:regulation of DNA-templated transcription initiation"/>
    <property type="evidence" value="ECO:0007669"/>
    <property type="project" value="InterPro"/>
</dbReference>
<dbReference type="AlphaFoldDB" id="A0A382USF9"/>
<dbReference type="GO" id="GO:0003677">
    <property type="term" value="F:DNA binding"/>
    <property type="evidence" value="ECO:0007669"/>
    <property type="project" value="InterPro"/>
</dbReference>
<dbReference type="InterPro" id="IPR046386">
    <property type="entry name" value="T4_sigma-like_factor"/>
</dbReference>
<protein>
    <submittedName>
        <fullName evidence="1">Uncharacterized protein</fullName>
    </submittedName>
</protein>
<accession>A0A382USF9</accession>
<feature type="non-terminal residue" evidence="1">
    <location>
        <position position="1"/>
    </location>
</feature>